<name>A0A9P7ECA0_9AGAM</name>
<comment type="caution">
    <text evidence="2">The sequence shown here is derived from an EMBL/GenBank/DDBJ whole genome shotgun (WGS) entry which is preliminary data.</text>
</comment>
<proteinExistence type="predicted"/>
<dbReference type="OrthoDB" id="2688929at2759"/>
<reference evidence="2" key="1">
    <citation type="journal article" date="2020" name="New Phytol.">
        <title>Comparative genomics reveals dynamic genome evolution in host specialist ectomycorrhizal fungi.</title>
        <authorList>
            <person name="Lofgren L.A."/>
            <person name="Nguyen N.H."/>
            <person name="Vilgalys R."/>
            <person name="Ruytinx J."/>
            <person name="Liao H.L."/>
            <person name="Branco S."/>
            <person name="Kuo A."/>
            <person name="LaButti K."/>
            <person name="Lipzen A."/>
            <person name="Andreopoulos W."/>
            <person name="Pangilinan J."/>
            <person name="Riley R."/>
            <person name="Hundley H."/>
            <person name="Na H."/>
            <person name="Barry K."/>
            <person name="Grigoriev I.V."/>
            <person name="Stajich J.E."/>
            <person name="Kennedy P.G."/>
        </authorList>
    </citation>
    <scope>NUCLEOTIDE SEQUENCE</scope>
    <source>
        <strain evidence="2">MN1</strain>
    </source>
</reference>
<dbReference type="RefSeq" id="XP_041193827.1">
    <property type="nucleotide sequence ID" value="XM_041340023.1"/>
</dbReference>
<protein>
    <submittedName>
        <fullName evidence="2">Uncharacterized protein</fullName>
    </submittedName>
</protein>
<sequence>MREHTYTLLETLERVEYQVEDLEVDWFHERGELEEVRMRHLEEVDELQRKHDEELERQQECIDALEEEVQFQQAMLDVLNDNVKWLEVDNDRYKNGIKGFISRGVQDGMNHRETLASMRDTIVQLFDSTNL</sequence>
<dbReference type="Proteomes" id="UP000807769">
    <property type="component" value="Unassembled WGS sequence"/>
</dbReference>
<evidence type="ECO:0000256" key="1">
    <source>
        <dbReference type="SAM" id="Coils"/>
    </source>
</evidence>
<evidence type="ECO:0000313" key="2">
    <source>
        <dbReference type="EMBL" id="KAG1817585.1"/>
    </source>
</evidence>
<evidence type="ECO:0000313" key="3">
    <source>
        <dbReference type="Proteomes" id="UP000807769"/>
    </source>
</evidence>
<dbReference type="GeneID" id="64634039"/>
<feature type="coiled-coil region" evidence="1">
    <location>
        <begin position="30"/>
        <end position="82"/>
    </location>
</feature>
<gene>
    <name evidence="2" type="ORF">BJ212DRAFT_1480150</name>
</gene>
<keyword evidence="1" id="KW-0175">Coiled coil</keyword>
<organism evidence="2 3">
    <name type="scientific">Suillus subaureus</name>
    <dbReference type="NCBI Taxonomy" id="48587"/>
    <lineage>
        <taxon>Eukaryota</taxon>
        <taxon>Fungi</taxon>
        <taxon>Dikarya</taxon>
        <taxon>Basidiomycota</taxon>
        <taxon>Agaricomycotina</taxon>
        <taxon>Agaricomycetes</taxon>
        <taxon>Agaricomycetidae</taxon>
        <taxon>Boletales</taxon>
        <taxon>Suillineae</taxon>
        <taxon>Suillaceae</taxon>
        <taxon>Suillus</taxon>
    </lineage>
</organism>
<keyword evidence="3" id="KW-1185">Reference proteome</keyword>
<dbReference type="AlphaFoldDB" id="A0A9P7ECA0"/>
<dbReference type="EMBL" id="JABBWG010000013">
    <property type="protein sequence ID" value="KAG1817585.1"/>
    <property type="molecule type" value="Genomic_DNA"/>
</dbReference>
<accession>A0A9P7ECA0</accession>